<evidence type="ECO:0000313" key="2">
    <source>
        <dbReference type="EMBL" id="AKT39188.1"/>
    </source>
</evidence>
<sequence length="302" mass="32551">MSGLSRLNRAEMRDIAQQLIRALQDRAAAGPPEAALDEFIPLLTAVSARLNGHVDGGEVADAARRTQLVQLDEADDDVDTWLRHVESYLEVEALRRTGDLQGAVKALQAQAFPDGLEPIRAYVPDENRYCRTALSVLGSAEHAPTVLAIRLPSDWLTQWAAAIEESEAAFAAASKARLARSQHVNHALDAQGEFVEVARRLRRYVQSRASSRDKARVAEGEMLLSPLTVPLKKLRTEARARATLREKAAQTMSAGQVALEGPTESAEAARGPEEGSADRVSGPVSSRAPVSTKAPLSQSAPL</sequence>
<evidence type="ECO:0000256" key="1">
    <source>
        <dbReference type="SAM" id="MobiDB-lite"/>
    </source>
</evidence>
<keyword evidence="3" id="KW-1185">Reference proteome</keyword>
<proteinExistence type="predicted"/>
<protein>
    <submittedName>
        <fullName evidence="2">Uncharacterized protein</fullName>
    </submittedName>
</protein>
<dbReference type="RefSeq" id="WP_156338640.1">
    <property type="nucleotide sequence ID" value="NZ_CP012159.1"/>
</dbReference>
<gene>
    <name evidence="2" type="ORF">CMC5_033350</name>
</gene>
<dbReference type="AlphaFoldDB" id="A0A0K1EF44"/>
<feature type="region of interest" description="Disordered" evidence="1">
    <location>
        <begin position="245"/>
        <end position="302"/>
    </location>
</feature>
<name>A0A0K1EF44_CHOCO</name>
<dbReference type="KEGG" id="ccro:CMC5_033350"/>
<organism evidence="2 3">
    <name type="scientific">Chondromyces crocatus</name>
    <dbReference type="NCBI Taxonomy" id="52"/>
    <lineage>
        <taxon>Bacteria</taxon>
        <taxon>Pseudomonadati</taxon>
        <taxon>Myxococcota</taxon>
        <taxon>Polyangia</taxon>
        <taxon>Polyangiales</taxon>
        <taxon>Polyangiaceae</taxon>
        <taxon>Chondromyces</taxon>
    </lineage>
</organism>
<evidence type="ECO:0000313" key="3">
    <source>
        <dbReference type="Proteomes" id="UP000067626"/>
    </source>
</evidence>
<dbReference type="Proteomes" id="UP000067626">
    <property type="component" value="Chromosome"/>
</dbReference>
<reference evidence="2 3" key="1">
    <citation type="submission" date="2015-07" db="EMBL/GenBank/DDBJ databases">
        <title>Genome analysis of myxobacterium Chondromyces crocatus Cm c5 reveals a high potential for natural compound synthesis and the genetic basis for the loss of fruiting body formation.</title>
        <authorList>
            <person name="Zaburannyi N."/>
            <person name="Bunk B."/>
            <person name="Maier J."/>
            <person name="Overmann J."/>
            <person name="Mueller R."/>
        </authorList>
    </citation>
    <scope>NUCLEOTIDE SEQUENCE [LARGE SCALE GENOMIC DNA]</scope>
    <source>
        <strain evidence="2 3">Cm c5</strain>
    </source>
</reference>
<dbReference type="EMBL" id="CP012159">
    <property type="protein sequence ID" value="AKT39188.1"/>
    <property type="molecule type" value="Genomic_DNA"/>
</dbReference>
<accession>A0A0K1EF44</accession>